<dbReference type="RefSeq" id="WP_233394576.1">
    <property type="nucleotide sequence ID" value="NZ_JAJTWT010000012.1"/>
</dbReference>
<dbReference type="InterPro" id="IPR009057">
    <property type="entry name" value="Homeodomain-like_sf"/>
</dbReference>
<evidence type="ECO:0000256" key="1">
    <source>
        <dbReference type="SAM" id="MobiDB-lite"/>
    </source>
</evidence>
<proteinExistence type="predicted"/>
<comment type="caution">
    <text evidence="2">The sequence shown here is derived from an EMBL/GenBank/DDBJ whole genome shotgun (WGS) entry which is preliminary data.</text>
</comment>
<gene>
    <name evidence="2" type="ORF">LXT12_22675</name>
</gene>
<dbReference type="Proteomes" id="UP001201463">
    <property type="component" value="Unassembled WGS sequence"/>
</dbReference>
<feature type="compositionally biased region" description="Basic and acidic residues" evidence="1">
    <location>
        <begin position="142"/>
        <end position="153"/>
    </location>
</feature>
<protein>
    <submittedName>
        <fullName evidence="2">Helix-turn-helix domain-containing protein</fullName>
    </submittedName>
</protein>
<name>A0ABS8XS71_9BURK</name>
<feature type="region of interest" description="Disordered" evidence="1">
    <location>
        <begin position="141"/>
        <end position="161"/>
    </location>
</feature>
<evidence type="ECO:0000313" key="3">
    <source>
        <dbReference type="Proteomes" id="UP001201463"/>
    </source>
</evidence>
<evidence type="ECO:0000313" key="2">
    <source>
        <dbReference type="EMBL" id="MCE4540060.1"/>
    </source>
</evidence>
<reference evidence="2 3" key="1">
    <citation type="submission" date="2021-12" db="EMBL/GenBank/DDBJ databases">
        <title>Genome seq of p7.</title>
        <authorList>
            <person name="Seo T."/>
        </authorList>
    </citation>
    <scope>NUCLEOTIDE SEQUENCE [LARGE SCALE GENOMIC DNA]</scope>
    <source>
        <strain evidence="2 3">P7</strain>
    </source>
</reference>
<dbReference type="EMBL" id="JAJTWT010000012">
    <property type="protein sequence ID" value="MCE4540060.1"/>
    <property type="molecule type" value="Genomic_DNA"/>
</dbReference>
<sequence>MRATTDLPLLPLRLALRSAARHDAQAGYQHHLLAVLLVAQGHSCQQVGEWLDCSPRSIERWVCAYRCGGCEALRVTRGGGRPASLTPPQWEQLRADLALPPPTHGFAQPSWCGKLLSAHVSRRYGLDLSLRQCQRMLGQLRPRPEPARQEFRRCGPAPGHG</sequence>
<accession>A0ABS8XS71</accession>
<organism evidence="2 3">
    <name type="scientific">Pelomonas caseinilytica</name>
    <dbReference type="NCBI Taxonomy" id="2906763"/>
    <lineage>
        <taxon>Bacteria</taxon>
        <taxon>Pseudomonadati</taxon>
        <taxon>Pseudomonadota</taxon>
        <taxon>Betaproteobacteria</taxon>
        <taxon>Burkholderiales</taxon>
        <taxon>Sphaerotilaceae</taxon>
        <taxon>Roseateles</taxon>
    </lineage>
</organism>
<dbReference type="SUPFAM" id="SSF46689">
    <property type="entry name" value="Homeodomain-like"/>
    <property type="match status" value="1"/>
</dbReference>
<dbReference type="Pfam" id="PF13384">
    <property type="entry name" value="HTH_23"/>
    <property type="match status" value="1"/>
</dbReference>
<keyword evidence="3" id="KW-1185">Reference proteome</keyword>